<dbReference type="EMBL" id="AFBI03000192">
    <property type="protein sequence ID" value="EJW01331.1"/>
    <property type="molecule type" value="Genomic_DNA"/>
</dbReference>
<dbReference type="HOGENOM" id="CLU_1865093_0_0_1"/>
<accession>J9D0C9</accession>
<dbReference type="InParanoid" id="J9D0C9"/>
<gene>
    <name evidence="1" type="ORF">EDEG_04020</name>
</gene>
<comment type="caution">
    <text evidence="1">The sequence shown here is derived from an EMBL/GenBank/DDBJ whole genome shotgun (WGS) entry which is preliminary data.</text>
</comment>
<dbReference type="VEuPathDB" id="MicrosporidiaDB:EDEG_04020"/>
<name>J9D0C9_EDHAE</name>
<reference evidence="2" key="2">
    <citation type="submission" date="2015-07" db="EMBL/GenBank/DDBJ databases">
        <title>Contrasting host-pathogen interactions and genome evolution in two generalist and specialist microsporidian pathogens of mosquitoes.</title>
        <authorList>
            <consortium name="The Broad Institute Genomics Platform"/>
            <consortium name="The Broad Institute Genome Sequencing Center for Infectious Disease"/>
            <person name="Cuomo C.A."/>
            <person name="Sanscrainte N.D."/>
            <person name="Goldberg J.M."/>
            <person name="Heiman D."/>
            <person name="Young S."/>
            <person name="Zeng Q."/>
            <person name="Becnel J.J."/>
            <person name="Birren B.W."/>
        </authorList>
    </citation>
    <scope>NUCLEOTIDE SEQUENCE [LARGE SCALE GENOMIC DNA]</scope>
    <source>
        <strain evidence="2">USNM 41457</strain>
    </source>
</reference>
<organism evidence="1 2">
    <name type="scientific">Edhazardia aedis (strain USNM 41457)</name>
    <name type="common">Microsporidian parasite</name>
    <dbReference type="NCBI Taxonomy" id="1003232"/>
    <lineage>
        <taxon>Eukaryota</taxon>
        <taxon>Fungi</taxon>
        <taxon>Fungi incertae sedis</taxon>
        <taxon>Microsporidia</taxon>
        <taxon>Edhazardia</taxon>
    </lineage>
</organism>
<dbReference type="AlphaFoldDB" id="J9D0C9"/>
<dbReference type="Proteomes" id="UP000003163">
    <property type="component" value="Unassembled WGS sequence"/>
</dbReference>
<protein>
    <submittedName>
        <fullName evidence="1">Uncharacterized protein</fullName>
    </submittedName>
</protein>
<proteinExistence type="predicted"/>
<evidence type="ECO:0000313" key="2">
    <source>
        <dbReference type="Proteomes" id="UP000003163"/>
    </source>
</evidence>
<reference evidence="1 2" key="1">
    <citation type="submission" date="2011-08" db="EMBL/GenBank/DDBJ databases">
        <authorList>
            <person name="Liu Z.J."/>
            <person name="Shi F.L."/>
            <person name="Lu J.Q."/>
            <person name="Li M."/>
            <person name="Wang Z.L."/>
        </authorList>
    </citation>
    <scope>NUCLEOTIDE SEQUENCE [LARGE SCALE GENOMIC DNA]</scope>
    <source>
        <strain evidence="1 2">USNM 41457</strain>
    </source>
</reference>
<sequence>MYIRIGKILRKNKAGMENIFMINKPCSYLILRDIQSFENSHSEIFFLRLRLTIKKEILSIYCFLKNKRDDEVTKEMKNLRINLDLWFGKNPFMIKNVETVNCRRIPDERMRLVMNLYFDLYRLQFKIELNIWFIELC</sequence>
<evidence type="ECO:0000313" key="1">
    <source>
        <dbReference type="EMBL" id="EJW01331.1"/>
    </source>
</evidence>
<keyword evidence="2" id="KW-1185">Reference proteome</keyword>